<keyword evidence="1" id="KW-0472">Membrane</keyword>
<keyword evidence="1" id="KW-0812">Transmembrane</keyword>
<comment type="caution">
    <text evidence="2">The sequence shown here is derived from an EMBL/GenBank/DDBJ whole genome shotgun (WGS) entry which is preliminary data.</text>
</comment>
<name>A0A6G4R0P0_9CAUL</name>
<organism evidence="2">
    <name type="scientific">Caulobacter sp. 602-2</name>
    <dbReference type="NCBI Taxonomy" id="2710887"/>
    <lineage>
        <taxon>Bacteria</taxon>
        <taxon>Pseudomonadati</taxon>
        <taxon>Pseudomonadota</taxon>
        <taxon>Alphaproteobacteria</taxon>
        <taxon>Caulobacterales</taxon>
        <taxon>Caulobacteraceae</taxon>
        <taxon>Caulobacter</taxon>
    </lineage>
</organism>
<sequence length="280" mass="30171">MNPLRKVADGVRVHMSAAQLGREIAPTAAWGGLTLGVWGGSPEVQPPLWIAGFGLALAFWIAGRREDAPDQPSPGVWRASRKTRFQARWKHRLPFAGLAIALLLTGQSWWYGDLWGVIYAMALNLAFGWLIWRRPPLEPAAVELRVDETGVYDRGLGWTIPWAAIQAVRPRSADRRGKLCLRLGPNDLPGLTPADRAVGTDIEIDLAPTAVGVDTVRAEILRHRPDLDAASSQRLDGAIVVPIPGAATESDERDDTALGAVGVILIAQNPAILLAMGGSD</sequence>
<feature type="transmembrane region" description="Helical" evidence="1">
    <location>
        <begin position="93"/>
        <end position="110"/>
    </location>
</feature>
<dbReference type="EMBL" id="JAAKGT010000009">
    <property type="protein sequence ID" value="NGM51341.1"/>
    <property type="molecule type" value="Genomic_DNA"/>
</dbReference>
<evidence type="ECO:0000313" key="2">
    <source>
        <dbReference type="EMBL" id="NGM51341.1"/>
    </source>
</evidence>
<evidence type="ECO:0000256" key="1">
    <source>
        <dbReference type="SAM" id="Phobius"/>
    </source>
</evidence>
<reference evidence="2" key="1">
    <citation type="submission" date="2020-02" db="EMBL/GenBank/DDBJ databases">
        <authorList>
            <person name="Gao J."/>
            <person name="Sun J."/>
        </authorList>
    </citation>
    <scope>NUCLEOTIDE SEQUENCE</scope>
    <source>
        <strain evidence="2">602-2</strain>
    </source>
</reference>
<proteinExistence type="predicted"/>
<dbReference type="AlphaFoldDB" id="A0A6G4R0P0"/>
<dbReference type="RefSeq" id="WP_165260700.1">
    <property type="nucleotide sequence ID" value="NZ_JAAKGT010000009.1"/>
</dbReference>
<keyword evidence="1" id="KW-1133">Transmembrane helix</keyword>
<protein>
    <submittedName>
        <fullName evidence="2">Uncharacterized protein</fullName>
    </submittedName>
</protein>
<gene>
    <name evidence="2" type="ORF">G5B46_17160</name>
</gene>
<feature type="transmembrane region" description="Helical" evidence="1">
    <location>
        <begin position="116"/>
        <end position="132"/>
    </location>
</feature>
<accession>A0A6G4R0P0</accession>